<sequence length="422" mass="45822">MLDLTVAVAISVAAASSFPATLLRALALVAAFAAVGLYRRRLRFSVLDDLPRLLLGVVLVLPTELLVRAEPRLAVPALLGFAALIGRLVGYGVLHARRRRRPGVPTLVIGTGDVAVRLTEVLAADRTFGLAPMGLVGPPSITEPTLPAPLLGPIEELETLAAELAPGAVVVTFAGTPDANLVGLIRHWRSLGVAVFVVPRLFELALGEGQAELVQGIPLVRMRPEPPRRWRRAAKRALDVAGAAFGIAMLAPVLVACALAVKWESGRAGVIFKQERIGRGGKPFTILKFRSLTPATETESQVKWNIGTDHRVGPVGRFIRATSLDELPQLFNVLRGDMSLVGPRPERPYFVDQFQRTYAGYADRHRVQVGITGWAQINGLRGDTSIEERTRFDNYYIENWSLGMDIKIIVRTFGSMLGMCGR</sequence>
<comment type="caution">
    <text evidence="9">The sequence shown here is derived from an EMBL/GenBank/DDBJ whole genome shotgun (WGS) entry which is preliminary data.</text>
</comment>
<reference evidence="9" key="1">
    <citation type="submission" date="2021-01" db="EMBL/GenBank/DDBJ databases">
        <title>Whole genome shotgun sequence of Virgisporangium aliadipatigenens NBRC 105644.</title>
        <authorList>
            <person name="Komaki H."/>
            <person name="Tamura T."/>
        </authorList>
    </citation>
    <scope>NUCLEOTIDE SEQUENCE</scope>
    <source>
        <strain evidence="9">NBRC 105644</strain>
    </source>
</reference>
<dbReference type="Pfam" id="PF02397">
    <property type="entry name" value="Bac_transf"/>
    <property type="match status" value="1"/>
</dbReference>
<accession>A0A8J3YS38</accession>
<evidence type="ECO:0000256" key="5">
    <source>
        <dbReference type="ARBA" id="ARBA00022989"/>
    </source>
</evidence>
<evidence type="ECO:0000313" key="9">
    <source>
        <dbReference type="EMBL" id="GIJ49477.1"/>
    </source>
</evidence>
<feature type="domain" description="Bacterial sugar transferase" evidence="8">
    <location>
        <begin position="235"/>
        <end position="417"/>
    </location>
</feature>
<proteinExistence type="inferred from homology"/>
<dbReference type="NCBIfam" id="TIGR03025">
    <property type="entry name" value="EPS_sugtrans"/>
    <property type="match status" value="1"/>
</dbReference>
<keyword evidence="10" id="KW-1185">Reference proteome</keyword>
<evidence type="ECO:0000256" key="3">
    <source>
        <dbReference type="ARBA" id="ARBA00022679"/>
    </source>
</evidence>
<comment type="subcellular location">
    <subcellularLocation>
        <location evidence="1">Membrane</location>
        <topology evidence="1">Multi-pass membrane protein</topology>
    </subcellularLocation>
</comment>
<feature type="transmembrane region" description="Helical" evidence="7">
    <location>
        <begin position="73"/>
        <end position="94"/>
    </location>
</feature>
<evidence type="ECO:0000256" key="7">
    <source>
        <dbReference type="SAM" id="Phobius"/>
    </source>
</evidence>
<protein>
    <recommendedName>
        <fullName evidence="8">Bacterial sugar transferase domain-containing protein</fullName>
    </recommendedName>
</protein>
<feature type="transmembrane region" description="Helical" evidence="7">
    <location>
        <begin position="237"/>
        <end position="261"/>
    </location>
</feature>
<dbReference type="AlphaFoldDB" id="A0A8J3YS38"/>
<evidence type="ECO:0000313" key="10">
    <source>
        <dbReference type="Proteomes" id="UP000619260"/>
    </source>
</evidence>
<dbReference type="GO" id="GO:0016020">
    <property type="term" value="C:membrane"/>
    <property type="evidence" value="ECO:0007669"/>
    <property type="project" value="UniProtKB-SubCell"/>
</dbReference>
<evidence type="ECO:0000256" key="6">
    <source>
        <dbReference type="ARBA" id="ARBA00023136"/>
    </source>
</evidence>
<keyword evidence="4 7" id="KW-0812">Transmembrane</keyword>
<evidence type="ECO:0000256" key="4">
    <source>
        <dbReference type="ARBA" id="ARBA00022692"/>
    </source>
</evidence>
<comment type="similarity">
    <text evidence="2">Belongs to the bacterial sugar transferase family.</text>
</comment>
<organism evidence="9 10">
    <name type="scientific">Virgisporangium aliadipatigenens</name>
    <dbReference type="NCBI Taxonomy" id="741659"/>
    <lineage>
        <taxon>Bacteria</taxon>
        <taxon>Bacillati</taxon>
        <taxon>Actinomycetota</taxon>
        <taxon>Actinomycetes</taxon>
        <taxon>Micromonosporales</taxon>
        <taxon>Micromonosporaceae</taxon>
        <taxon>Virgisporangium</taxon>
    </lineage>
</organism>
<feature type="transmembrane region" description="Helical" evidence="7">
    <location>
        <begin position="50"/>
        <end position="67"/>
    </location>
</feature>
<gene>
    <name evidence="9" type="ORF">Val02_63630</name>
</gene>
<name>A0A8J3YS38_9ACTN</name>
<keyword evidence="6 7" id="KW-0472">Membrane</keyword>
<evidence type="ECO:0000256" key="2">
    <source>
        <dbReference type="ARBA" id="ARBA00006464"/>
    </source>
</evidence>
<dbReference type="GO" id="GO:0016780">
    <property type="term" value="F:phosphotransferase activity, for other substituted phosphate groups"/>
    <property type="evidence" value="ECO:0007669"/>
    <property type="project" value="TreeGrafter"/>
</dbReference>
<dbReference type="InterPro" id="IPR003362">
    <property type="entry name" value="Bact_transf"/>
</dbReference>
<feature type="transmembrane region" description="Helical" evidence="7">
    <location>
        <begin position="6"/>
        <end position="38"/>
    </location>
</feature>
<evidence type="ECO:0000259" key="8">
    <source>
        <dbReference type="Pfam" id="PF02397"/>
    </source>
</evidence>
<evidence type="ECO:0000256" key="1">
    <source>
        <dbReference type="ARBA" id="ARBA00004141"/>
    </source>
</evidence>
<dbReference type="EMBL" id="BOPF01000028">
    <property type="protein sequence ID" value="GIJ49477.1"/>
    <property type="molecule type" value="Genomic_DNA"/>
</dbReference>
<dbReference type="PANTHER" id="PTHR30576">
    <property type="entry name" value="COLANIC BIOSYNTHESIS UDP-GLUCOSE LIPID CARRIER TRANSFERASE"/>
    <property type="match status" value="1"/>
</dbReference>
<dbReference type="Gene3D" id="3.40.50.720">
    <property type="entry name" value="NAD(P)-binding Rossmann-like Domain"/>
    <property type="match status" value="1"/>
</dbReference>
<keyword evidence="3" id="KW-0808">Transferase</keyword>
<dbReference type="InterPro" id="IPR017475">
    <property type="entry name" value="EPS_sugar_tfrase"/>
</dbReference>
<dbReference type="Proteomes" id="UP000619260">
    <property type="component" value="Unassembled WGS sequence"/>
</dbReference>
<keyword evidence="5 7" id="KW-1133">Transmembrane helix</keyword>
<dbReference type="PANTHER" id="PTHR30576:SF0">
    <property type="entry name" value="UNDECAPRENYL-PHOSPHATE N-ACETYLGALACTOSAMINYL 1-PHOSPHATE TRANSFERASE-RELATED"/>
    <property type="match status" value="1"/>
</dbReference>